<dbReference type="InterPro" id="IPR001680">
    <property type="entry name" value="WD40_rpt"/>
</dbReference>
<protein>
    <submittedName>
        <fullName evidence="2">Uncharacterized protein</fullName>
    </submittedName>
</protein>
<dbReference type="PROSITE" id="PS50082">
    <property type="entry name" value="WD_REPEATS_2"/>
    <property type="match status" value="1"/>
</dbReference>
<evidence type="ECO:0000256" key="1">
    <source>
        <dbReference type="PROSITE-ProRule" id="PRU00221"/>
    </source>
</evidence>
<dbReference type="PANTHER" id="PTHR45532:SF4">
    <property type="entry name" value="WD REPEAT-CONTAINING PROTEIN 55 HOMOLOG"/>
    <property type="match status" value="1"/>
</dbReference>
<dbReference type="SMART" id="SM00320">
    <property type="entry name" value="WD40"/>
    <property type="match status" value="2"/>
</dbReference>
<dbReference type="PANTHER" id="PTHR45532">
    <property type="entry name" value="WD REPEAT-CONTAINING PROTEIN 97"/>
    <property type="match status" value="1"/>
</dbReference>
<dbReference type="AlphaFoldDB" id="A0A8C3T8E8"/>
<dbReference type="PROSITE" id="PS50294">
    <property type="entry name" value="WD_REPEATS_REGION"/>
    <property type="match status" value="1"/>
</dbReference>
<organism evidence="2 3">
    <name type="scientific">Chelydra serpentina</name>
    <name type="common">Snapping turtle</name>
    <name type="synonym">Testudo serpentina</name>
    <dbReference type="NCBI Taxonomy" id="8475"/>
    <lineage>
        <taxon>Eukaryota</taxon>
        <taxon>Metazoa</taxon>
        <taxon>Chordata</taxon>
        <taxon>Craniata</taxon>
        <taxon>Vertebrata</taxon>
        <taxon>Euteleostomi</taxon>
        <taxon>Archelosauria</taxon>
        <taxon>Testudinata</taxon>
        <taxon>Testudines</taxon>
        <taxon>Cryptodira</taxon>
        <taxon>Durocryptodira</taxon>
        <taxon>Americhelydia</taxon>
        <taxon>Chelydroidea</taxon>
        <taxon>Chelydridae</taxon>
        <taxon>Chelydra</taxon>
    </lineage>
</organism>
<dbReference type="Gene3D" id="2.130.10.10">
    <property type="entry name" value="YVTN repeat-like/Quinoprotein amine dehydrogenase"/>
    <property type="match status" value="1"/>
</dbReference>
<dbReference type="InterPro" id="IPR011047">
    <property type="entry name" value="Quinoprotein_ADH-like_sf"/>
</dbReference>
<dbReference type="SUPFAM" id="SSF50998">
    <property type="entry name" value="Quinoprotein alcohol dehydrogenase-like"/>
    <property type="match status" value="1"/>
</dbReference>
<evidence type="ECO:0000313" key="2">
    <source>
        <dbReference type="Ensembl" id="ENSCSRP00000024468.1"/>
    </source>
</evidence>
<accession>A0A8C3T8E8</accession>
<dbReference type="Pfam" id="PF00400">
    <property type="entry name" value="WD40"/>
    <property type="match status" value="1"/>
</dbReference>
<dbReference type="Proteomes" id="UP000694403">
    <property type="component" value="Unplaced"/>
</dbReference>
<sequence>PGQPPPSPHAPHLLLPDCHRQRLRLLLLGRVEREVRALVALCESSIRLYDCQRRAETRALPLGRGATPTCCSAHGPQAHLYVGDLAGHVALWSLETGRQEQRFKAHRSAVTGLACRPAARTLLTASLDGQLREWGLGTCEPLRRLDLGEPLLQLGFVGEGTFYCRSQHGFSLRTLRHFYRLFHAAGAGLRRLARLPCGPGRARILAATEDGVTRFLSPVTGELLLLTWPFQRLEKALDCAYDPEREELVVTVGTADVYILDTTTCPSPAKYVLRTAESGDDAVLCLAFCPASPAVWGWHEGPAPSPQWREWGGGGQGGC</sequence>
<feature type="repeat" description="WD" evidence="1">
    <location>
        <begin position="103"/>
        <end position="144"/>
    </location>
</feature>
<proteinExistence type="predicted"/>
<reference evidence="2" key="1">
    <citation type="submission" date="2025-08" db="UniProtKB">
        <authorList>
            <consortium name="Ensembl"/>
        </authorList>
    </citation>
    <scope>IDENTIFICATION</scope>
</reference>
<dbReference type="Ensembl" id="ENSCSRT00000025519.1">
    <property type="protein sequence ID" value="ENSCSRP00000024468.1"/>
    <property type="gene ID" value="ENSCSRG00000018331.1"/>
</dbReference>
<evidence type="ECO:0000313" key="3">
    <source>
        <dbReference type="Proteomes" id="UP000694403"/>
    </source>
</evidence>
<keyword evidence="1" id="KW-0853">WD repeat</keyword>
<name>A0A8C3T8E8_CHESE</name>
<dbReference type="InterPro" id="IPR015943">
    <property type="entry name" value="WD40/YVTN_repeat-like_dom_sf"/>
</dbReference>
<keyword evidence="3" id="KW-1185">Reference proteome</keyword>
<reference evidence="2" key="2">
    <citation type="submission" date="2025-09" db="UniProtKB">
        <authorList>
            <consortium name="Ensembl"/>
        </authorList>
    </citation>
    <scope>IDENTIFICATION</scope>
</reference>